<protein>
    <submittedName>
        <fullName evidence="1">Uncharacterized protein</fullName>
    </submittedName>
</protein>
<organism evidence="1 2">
    <name type="scientific">Actinoallomurus iriomotensis</name>
    <dbReference type="NCBI Taxonomy" id="478107"/>
    <lineage>
        <taxon>Bacteria</taxon>
        <taxon>Bacillati</taxon>
        <taxon>Actinomycetota</taxon>
        <taxon>Actinomycetes</taxon>
        <taxon>Streptosporangiales</taxon>
        <taxon>Thermomonosporaceae</taxon>
        <taxon>Actinoallomurus</taxon>
    </lineage>
</organism>
<gene>
    <name evidence="1" type="ORF">Airi01_073760</name>
</gene>
<comment type="caution">
    <text evidence="1">The sequence shown here is derived from an EMBL/GenBank/DDBJ whole genome shotgun (WGS) entry which is preliminary data.</text>
</comment>
<proteinExistence type="predicted"/>
<accession>A0A9W6RP93</accession>
<dbReference type="AlphaFoldDB" id="A0A9W6RP93"/>
<dbReference type="EMBL" id="BSTJ01000010">
    <property type="protein sequence ID" value="GLY79109.1"/>
    <property type="molecule type" value="Genomic_DNA"/>
</dbReference>
<reference evidence="1" key="1">
    <citation type="submission" date="2023-03" db="EMBL/GenBank/DDBJ databases">
        <title>Actinoallomurus iriomotensis NBRC 103681.</title>
        <authorList>
            <person name="Ichikawa N."/>
            <person name="Sato H."/>
            <person name="Tonouchi N."/>
        </authorList>
    </citation>
    <scope>NUCLEOTIDE SEQUENCE</scope>
    <source>
        <strain evidence="1">NBRC 103681</strain>
    </source>
</reference>
<sequence>MSTGRDTLAPTRLLMPCGTYGWATSAPARLPVLVTVAVTVEPPDPSAPTWRSPKENAVYDRPYPKGNSGVMFCASYQAEQ</sequence>
<evidence type="ECO:0000313" key="2">
    <source>
        <dbReference type="Proteomes" id="UP001165135"/>
    </source>
</evidence>
<dbReference type="Proteomes" id="UP001165135">
    <property type="component" value="Unassembled WGS sequence"/>
</dbReference>
<name>A0A9W6RP93_9ACTN</name>
<evidence type="ECO:0000313" key="1">
    <source>
        <dbReference type="EMBL" id="GLY79109.1"/>
    </source>
</evidence>